<keyword evidence="5" id="KW-0067">ATP-binding</keyword>
<sequence length="278" mass="31041">MIMWEVFLNHIGDTISALASTAGLFWENIVSGVTLIGIIDTLLVFGLLWWIYKRLRRSELIRIFPRVLILLIIMLLSKMLGMLALFYVSAFILVIVLLAIGVLYAPEVKNVLEMPVIKMFNQVRPNRFVPTDIQKTIKALGEALAVLSRARKLALIIIKKDKSLARLLENSTKMNSRVRSDLLIDFFANGSVLGKGAVIIDGNKIVGAGSTLFKKDAKVLFNINDRLVRKVAKDLGAVVIVANKAAGDINVIHNDDVYKNLSPQDLVRVLQTIFIYQK</sequence>
<evidence type="ECO:0000259" key="7">
    <source>
        <dbReference type="PROSITE" id="PS51794"/>
    </source>
</evidence>
<dbReference type="InterPro" id="IPR050338">
    <property type="entry name" value="DisA"/>
</dbReference>
<keyword evidence="2" id="KW-0808">Transferase</keyword>
<dbReference type="PANTHER" id="PTHR34185">
    <property type="entry name" value="DIADENYLATE CYCLASE"/>
    <property type="match status" value="1"/>
</dbReference>
<dbReference type="InterPro" id="IPR036888">
    <property type="entry name" value="DNA_integrity_DisA_N_sf"/>
</dbReference>
<dbReference type="InterPro" id="IPR003390">
    <property type="entry name" value="DNA_integrity_scan_DisA_N"/>
</dbReference>
<dbReference type="SUPFAM" id="SSF143597">
    <property type="entry name" value="YojJ-like"/>
    <property type="match status" value="1"/>
</dbReference>
<feature type="domain" description="DAC" evidence="7">
    <location>
        <begin position="105"/>
        <end position="263"/>
    </location>
</feature>
<evidence type="ECO:0000313" key="9">
    <source>
        <dbReference type="Proteomes" id="UP000281261"/>
    </source>
</evidence>
<organism evidence="8 9">
    <name type="scientific">candidate division Kazan bacterium</name>
    <dbReference type="NCBI Taxonomy" id="2202143"/>
    <lineage>
        <taxon>Bacteria</taxon>
        <taxon>Bacteria division Kazan-3B-28</taxon>
    </lineage>
</organism>
<evidence type="ECO:0000256" key="3">
    <source>
        <dbReference type="ARBA" id="ARBA00022695"/>
    </source>
</evidence>
<dbReference type="Pfam" id="PF02457">
    <property type="entry name" value="DAC"/>
    <property type="match status" value="1"/>
</dbReference>
<gene>
    <name evidence="8" type="ORF">DRH29_00480</name>
</gene>
<feature type="transmembrane region" description="Helical" evidence="6">
    <location>
        <begin position="63"/>
        <end position="80"/>
    </location>
</feature>
<accession>A0A420ZDQ5</accession>
<evidence type="ECO:0000256" key="1">
    <source>
        <dbReference type="ARBA" id="ARBA00000877"/>
    </source>
</evidence>
<keyword evidence="6" id="KW-0472">Membrane</keyword>
<dbReference type="PANTHER" id="PTHR34185:SF1">
    <property type="entry name" value="DIADENYLATE CYCLASE"/>
    <property type="match status" value="1"/>
</dbReference>
<dbReference type="Gene3D" id="3.40.1700.10">
    <property type="entry name" value="DNA integrity scanning protein, DisA, N-terminal domain"/>
    <property type="match status" value="1"/>
</dbReference>
<dbReference type="PROSITE" id="PS51794">
    <property type="entry name" value="DAC"/>
    <property type="match status" value="1"/>
</dbReference>
<keyword evidence="3" id="KW-0548">Nucleotidyltransferase</keyword>
<proteinExistence type="predicted"/>
<keyword evidence="4" id="KW-0547">Nucleotide-binding</keyword>
<dbReference type="Proteomes" id="UP000281261">
    <property type="component" value="Unassembled WGS sequence"/>
</dbReference>
<comment type="caution">
    <text evidence="8">The sequence shown here is derived from an EMBL/GenBank/DDBJ whole genome shotgun (WGS) entry which is preliminary data.</text>
</comment>
<keyword evidence="6" id="KW-1133">Transmembrane helix</keyword>
<reference evidence="8 9" key="1">
    <citation type="submission" date="2018-06" db="EMBL/GenBank/DDBJ databases">
        <title>Extensive metabolic versatility and redundancy in microbially diverse, dynamic hydrothermal sediments.</title>
        <authorList>
            <person name="Dombrowski N."/>
            <person name="Teske A."/>
            <person name="Baker B.J."/>
        </authorList>
    </citation>
    <scope>NUCLEOTIDE SEQUENCE [LARGE SCALE GENOMIC DNA]</scope>
    <source>
        <strain evidence="8">B79_G16</strain>
    </source>
</reference>
<dbReference type="GO" id="GO:0106408">
    <property type="term" value="F:diadenylate cyclase activity"/>
    <property type="evidence" value="ECO:0007669"/>
    <property type="project" value="UniProtKB-EC"/>
</dbReference>
<evidence type="ECO:0000256" key="4">
    <source>
        <dbReference type="ARBA" id="ARBA00022741"/>
    </source>
</evidence>
<feature type="transmembrane region" description="Helical" evidence="6">
    <location>
        <begin position="29"/>
        <end position="51"/>
    </location>
</feature>
<dbReference type="GO" id="GO:0005524">
    <property type="term" value="F:ATP binding"/>
    <property type="evidence" value="ECO:0007669"/>
    <property type="project" value="UniProtKB-KW"/>
</dbReference>
<evidence type="ECO:0000256" key="5">
    <source>
        <dbReference type="ARBA" id="ARBA00022840"/>
    </source>
</evidence>
<evidence type="ECO:0000256" key="6">
    <source>
        <dbReference type="SAM" id="Phobius"/>
    </source>
</evidence>
<comment type="catalytic activity">
    <reaction evidence="1">
        <text>2 ATP = 3',3'-c-di-AMP + 2 diphosphate</text>
        <dbReference type="Rhea" id="RHEA:35655"/>
        <dbReference type="ChEBI" id="CHEBI:30616"/>
        <dbReference type="ChEBI" id="CHEBI:33019"/>
        <dbReference type="ChEBI" id="CHEBI:71500"/>
        <dbReference type="EC" id="2.7.7.85"/>
    </reaction>
</comment>
<name>A0A420ZDQ5_UNCK3</name>
<protein>
    <recommendedName>
        <fullName evidence="7">DAC domain-containing protein</fullName>
    </recommendedName>
</protein>
<evidence type="ECO:0000313" key="8">
    <source>
        <dbReference type="EMBL" id="RLC37878.1"/>
    </source>
</evidence>
<keyword evidence="6" id="KW-0812">Transmembrane</keyword>
<evidence type="ECO:0000256" key="2">
    <source>
        <dbReference type="ARBA" id="ARBA00022679"/>
    </source>
</evidence>
<dbReference type="AlphaFoldDB" id="A0A420ZDQ5"/>
<dbReference type="EMBL" id="QMNG01000001">
    <property type="protein sequence ID" value="RLC37878.1"/>
    <property type="molecule type" value="Genomic_DNA"/>
</dbReference>
<feature type="transmembrane region" description="Helical" evidence="6">
    <location>
        <begin position="86"/>
        <end position="105"/>
    </location>
</feature>
<dbReference type="GO" id="GO:0004016">
    <property type="term" value="F:adenylate cyclase activity"/>
    <property type="evidence" value="ECO:0007669"/>
    <property type="project" value="TreeGrafter"/>
</dbReference>